<dbReference type="Pfam" id="PF02423">
    <property type="entry name" value="OCD_Mu_crystall"/>
    <property type="match status" value="1"/>
</dbReference>
<dbReference type="EMBL" id="JAQQKY010000004">
    <property type="protein sequence ID" value="MDC7690709.1"/>
    <property type="molecule type" value="Genomic_DNA"/>
</dbReference>
<reference evidence="1 2" key="1">
    <citation type="submission" date="2023-01" db="EMBL/GenBank/DDBJ databases">
        <title>Novel species of the genus Vogesella isolated from rivers.</title>
        <authorList>
            <person name="Lu H."/>
        </authorList>
    </citation>
    <scope>NUCLEOTIDE SEQUENCE [LARGE SCALE GENOMIC DNA]</scope>
    <source>
        <strain evidence="1 2">SH7W</strain>
    </source>
</reference>
<keyword evidence="2" id="KW-1185">Reference proteome</keyword>
<dbReference type="InterPro" id="IPR036291">
    <property type="entry name" value="NAD(P)-bd_dom_sf"/>
</dbReference>
<dbReference type="Gene3D" id="3.40.50.720">
    <property type="entry name" value="NAD(P)-binding Rossmann-like Domain"/>
    <property type="match status" value="1"/>
</dbReference>
<organism evidence="1 2">
    <name type="scientific">Vogesella indigofera</name>
    <name type="common">Pseudomonas indigofera</name>
    <dbReference type="NCBI Taxonomy" id="45465"/>
    <lineage>
        <taxon>Bacteria</taxon>
        <taxon>Pseudomonadati</taxon>
        <taxon>Pseudomonadota</taxon>
        <taxon>Betaproteobacteria</taxon>
        <taxon>Neisseriales</taxon>
        <taxon>Chromobacteriaceae</taxon>
        <taxon>Vogesella</taxon>
    </lineage>
</organism>
<dbReference type="PANTHER" id="PTHR13812:SF19">
    <property type="entry name" value="KETIMINE REDUCTASE MU-CRYSTALLIN"/>
    <property type="match status" value="1"/>
</dbReference>
<dbReference type="InterPro" id="IPR003462">
    <property type="entry name" value="ODC_Mu_crystall"/>
</dbReference>
<dbReference type="PANTHER" id="PTHR13812">
    <property type="entry name" value="KETIMINE REDUCTASE MU-CRYSTALLIN"/>
    <property type="match status" value="1"/>
</dbReference>
<protein>
    <submittedName>
        <fullName evidence="1">Ornithine cyclodeaminase family protein</fullName>
    </submittedName>
</protein>
<name>A0ABT5I3F4_VOGIN</name>
<sequence length="318" mass="34135">MHHEVAVFDAARVAGLIGQIDVQAVLRRMFLALAQGSAVQPPQLRNLFPDAQGNFISYLGIHGSERLFGAKLSPYIPRPQGALVTAWTLLLSMDDGQPRLLCDAGQLTVERTAGATALAVDLLAPAGVSKLAVIGSGRLGLAHLRHVLPLRDWQEIRLHSLGIAELPAVQRQALLDIDPHVGIHAQLASAVADADVIMLCTSAGVSVLDPALLTKPALITSICTNAQFAHEVPPASLPQMEVYCDYRATTPDSAGEMRLAREQHHWSPASIRGDLPELVAGSAPLPAYDRHVFFRSIGLGLEDVAIAGELYRLHRQQS</sequence>
<dbReference type="InterPro" id="IPR023401">
    <property type="entry name" value="ODC_N"/>
</dbReference>
<comment type="caution">
    <text evidence="1">The sequence shown here is derived from an EMBL/GenBank/DDBJ whole genome shotgun (WGS) entry which is preliminary data.</text>
</comment>
<dbReference type="Gene3D" id="3.30.1780.10">
    <property type="entry name" value="ornithine cyclodeaminase, domain 1"/>
    <property type="match status" value="1"/>
</dbReference>
<evidence type="ECO:0000313" key="2">
    <source>
        <dbReference type="Proteomes" id="UP001221566"/>
    </source>
</evidence>
<dbReference type="SUPFAM" id="SSF51735">
    <property type="entry name" value="NAD(P)-binding Rossmann-fold domains"/>
    <property type="match status" value="1"/>
</dbReference>
<dbReference type="RefSeq" id="WP_272802939.1">
    <property type="nucleotide sequence ID" value="NZ_JAQQKY010000004.1"/>
</dbReference>
<proteinExistence type="predicted"/>
<evidence type="ECO:0000313" key="1">
    <source>
        <dbReference type="EMBL" id="MDC7690709.1"/>
    </source>
</evidence>
<accession>A0ABT5I3F4</accession>
<gene>
    <name evidence="1" type="ORF">PQU93_07920</name>
</gene>
<dbReference type="Proteomes" id="UP001221566">
    <property type="component" value="Unassembled WGS sequence"/>
</dbReference>